<keyword evidence="3" id="KW-1185">Reference proteome</keyword>
<reference evidence="2 3" key="1">
    <citation type="submission" date="2020-05" db="EMBL/GenBank/DDBJ databases">
        <title>Thioclava electrotropha strain Elox9 finished genome.</title>
        <authorList>
            <person name="Rowe A.R."/>
            <person name="Wilbanks E.G."/>
        </authorList>
    </citation>
    <scope>NUCLEOTIDE SEQUENCE [LARGE SCALE GENOMIC DNA]</scope>
    <source>
        <strain evidence="2 3">Elox9</strain>
    </source>
</reference>
<feature type="compositionally biased region" description="Gly residues" evidence="1">
    <location>
        <begin position="148"/>
        <end position="175"/>
    </location>
</feature>
<dbReference type="EMBL" id="CP053562">
    <property type="protein sequence ID" value="QPZ93316.1"/>
    <property type="molecule type" value="Genomic_DNA"/>
</dbReference>
<evidence type="ECO:0008006" key="4">
    <source>
        <dbReference type="Google" id="ProtNLM"/>
    </source>
</evidence>
<protein>
    <recommendedName>
        <fullName evidence="4">DUF2202 domain-containing protein</fullName>
    </recommendedName>
</protein>
<organism evidence="2 3">
    <name type="scientific">Thioclava electrotropha</name>
    <dbReference type="NCBI Taxonomy" id="1549850"/>
    <lineage>
        <taxon>Bacteria</taxon>
        <taxon>Pseudomonadati</taxon>
        <taxon>Pseudomonadota</taxon>
        <taxon>Alphaproteobacteria</taxon>
        <taxon>Rhodobacterales</taxon>
        <taxon>Paracoccaceae</taxon>
        <taxon>Thioclava</taxon>
    </lineage>
</organism>
<gene>
    <name evidence="2" type="ORF">AKL02_018190</name>
</gene>
<evidence type="ECO:0000313" key="2">
    <source>
        <dbReference type="EMBL" id="QPZ93316.1"/>
    </source>
</evidence>
<sequence>MAVVLGTALPAQAALTSAEHRAVLAALDDEYHAQATYRAIMERFGAVRPFSNIERAEISHAAALIAVLRQNGLPVPANPYLSGGKPLAPVPGTLAEACALGVQAEMANSGLYDGRLLPAVTGNAQLTQILTRLRDASQTKHLPAFQRCGGGGQMQERGMGGQGRGYGGGRGPTWN</sequence>
<dbReference type="InterPro" id="IPR009078">
    <property type="entry name" value="Ferritin-like_SF"/>
</dbReference>
<dbReference type="InterPro" id="IPR019243">
    <property type="entry name" value="DUF2202"/>
</dbReference>
<evidence type="ECO:0000313" key="3">
    <source>
        <dbReference type="Proteomes" id="UP000192422"/>
    </source>
</evidence>
<dbReference type="Proteomes" id="UP000192422">
    <property type="component" value="Chromosome"/>
</dbReference>
<feature type="region of interest" description="Disordered" evidence="1">
    <location>
        <begin position="146"/>
        <end position="175"/>
    </location>
</feature>
<dbReference type="InterPro" id="IPR012347">
    <property type="entry name" value="Ferritin-like"/>
</dbReference>
<accession>A0ABX6Z021</accession>
<proteinExistence type="predicted"/>
<evidence type="ECO:0000256" key="1">
    <source>
        <dbReference type="SAM" id="MobiDB-lite"/>
    </source>
</evidence>
<dbReference type="SUPFAM" id="SSF47240">
    <property type="entry name" value="Ferritin-like"/>
    <property type="match status" value="1"/>
</dbReference>
<dbReference type="CDD" id="cd01048">
    <property type="entry name" value="Ferritin_like_AB2"/>
    <property type="match status" value="1"/>
</dbReference>
<name>A0ABX6Z021_9RHOB</name>
<dbReference type="Gene3D" id="1.20.1260.10">
    <property type="match status" value="1"/>
</dbReference>